<dbReference type="Pfam" id="PF00551">
    <property type="entry name" value="Formyl_trans_N"/>
    <property type="match status" value="1"/>
</dbReference>
<comment type="caution">
    <text evidence="12">The sequence shown here is derived from an EMBL/GenBank/DDBJ whole genome shotgun (WGS) entry which is preliminary data.</text>
</comment>
<feature type="region of interest" description="Disordered" evidence="9">
    <location>
        <begin position="31"/>
        <end position="71"/>
    </location>
</feature>
<organism evidence="12 13">
    <name type="scientific">Abyssibacter profundi</name>
    <dbReference type="NCBI Taxonomy" id="2182787"/>
    <lineage>
        <taxon>Bacteria</taxon>
        <taxon>Pseudomonadati</taxon>
        <taxon>Pseudomonadota</taxon>
        <taxon>Gammaproteobacteria</taxon>
        <taxon>Chromatiales</taxon>
        <taxon>Oceanococcaceae</taxon>
        <taxon>Abyssibacter</taxon>
    </lineage>
</organism>
<keyword evidence="13" id="KW-1185">Reference proteome</keyword>
<dbReference type="InterPro" id="IPR005793">
    <property type="entry name" value="Formyl_trans_C"/>
</dbReference>
<evidence type="ECO:0000313" key="13">
    <source>
        <dbReference type="Proteomes" id="UP000251800"/>
    </source>
</evidence>
<evidence type="ECO:0000256" key="4">
    <source>
        <dbReference type="ARBA" id="ARBA00016014"/>
    </source>
</evidence>
<dbReference type="InterPro" id="IPR041711">
    <property type="entry name" value="Met-tRNA-FMT_N"/>
</dbReference>
<evidence type="ECO:0000313" key="12">
    <source>
        <dbReference type="EMBL" id="PWN55227.1"/>
    </source>
</evidence>
<evidence type="ECO:0000256" key="8">
    <source>
        <dbReference type="HAMAP-Rule" id="MF_00182"/>
    </source>
</evidence>
<evidence type="ECO:0000259" key="11">
    <source>
        <dbReference type="Pfam" id="PF02911"/>
    </source>
</evidence>
<dbReference type="GO" id="GO:0004479">
    <property type="term" value="F:methionyl-tRNA formyltransferase activity"/>
    <property type="evidence" value="ECO:0007669"/>
    <property type="project" value="UniProtKB-UniRule"/>
</dbReference>
<accession>A0A383XRH3</accession>
<evidence type="ECO:0000259" key="10">
    <source>
        <dbReference type="Pfam" id="PF00551"/>
    </source>
</evidence>
<dbReference type="CDD" id="cd08646">
    <property type="entry name" value="FMT_core_Met-tRNA-FMT_N"/>
    <property type="match status" value="1"/>
</dbReference>
<evidence type="ECO:0000256" key="5">
    <source>
        <dbReference type="ARBA" id="ARBA00022679"/>
    </source>
</evidence>
<evidence type="ECO:0000256" key="2">
    <source>
        <dbReference type="ARBA" id="ARBA00010699"/>
    </source>
</evidence>
<dbReference type="EC" id="2.1.2.9" evidence="3 8"/>
<evidence type="ECO:0000256" key="7">
    <source>
        <dbReference type="ARBA" id="ARBA00048558"/>
    </source>
</evidence>
<dbReference type="PANTHER" id="PTHR11138:SF5">
    <property type="entry name" value="METHIONYL-TRNA FORMYLTRANSFERASE, MITOCHONDRIAL"/>
    <property type="match status" value="1"/>
</dbReference>
<dbReference type="OrthoDB" id="9802815at2"/>
<dbReference type="Pfam" id="PF02911">
    <property type="entry name" value="Formyl_trans_C"/>
    <property type="match status" value="1"/>
</dbReference>
<dbReference type="Proteomes" id="UP000251800">
    <property type="component" value="Unassembled WGS sequence"/>
</dbReference>
<dbReference type="InterPro" id="IPR036477">
    <property type="entry name" value="Formyl_transf_N_sf"/>
</dbReference>
<dbReference type="InterPro" id="IPR011034">
    <property type="entry name" value="Formyl_transferase-like_C_sf"/>
</dbReference>
<dbReference type="GO" id="GO:0005829">
    <property type="term" value="C:cytosol"/>
    <property type="evidence" value="ECO:0007669"/>
    <property type="project" value="TreeGrafter"/>
</dbReference>
<evidence type="ECO:0000256" key="6">
    <source>
        <dbReference type="ARBA" id="ARBA00022917"/>
    </source>
</evidence>
<dbReference type="Gene3D" id="3.10.25.10">
    <property type="entry name" value="Formyl transferase, C-terminal domain"/>
    <property type="match status" value="1"/>
</dbReference>
<dbReference type="FunFam" id="3.40.50.12230:FF:000001">
    <property type="entry name" value="Methionyl-tRNA formyltransferase"/>
    <property type="match status" value="1"/>
</dbReference>
<feature type="domain" description="Formyl transferase C-terminal" evidence="11">
    <location>
        <begin position="203"/>
        <end position="301"/>
    </location>
</feature>
<dbReference type="AlphaFoldDB" id="A0A383XRH3"/>
<sequence length="313" mass="33056">MKVVYAGTPDFAVPPLHALVQAGHDVCRVYTQPDRPAGRGRKTAPSPVKKAAESLGLPLRQPASLRDDETQSSLRSLDADVMVVVAYGLILPPAVLDIPRMGCINIHASLLPRWRGAAPIQRAILAGDSQTGVSLMRMDTGLDTGPVLTTATLSLHGDETAQTVHDALAKLGAEALPDCLTGLADGSLRAEPQPAEGSTYAPKLDKQEARIDWTQEAATIHRAIRAFNPWPVAHSPLDGEVTRIWSARLGPAKLHHGAPGEIIAATDEGLIVACGNGALTITELQFPGKRRMAAGEAARGRALAGKRFSSLEA</sequence>
<proteinExistence type="inferred from homology"/>
<reference evidence="12 13" key="1">
    <citation type="submission" date="2018-05" db="EMBL/GenBank/DDBJ databases">
        <title>Abyssibacter profundi OUC007T gen. nov., sp. nov, a marine bacterium isolated from seawater of the Mariana Trench.</title>
        <authorList>
            <person name="Zhou S."/>
        </authorList>
    </citation>
    <scope>NUCLEOTIDE SEQUENCE [LARGE SCALE GENOMIC DNA]</scope>
    <source>
        <strain evidence="12 13">OUC007</strain>
    </source>
</reference>
<dbReference type="Gene3D" id="3.40.50.170">
    <property type="entry name" value="Formyl transferase, N-terminal domain"/>
    <property type="match status" value="1"/>
</dbReference>
<dbReference type="InterPro" id="IPR037022">
    <property type="entry name" value="Formyl_trans_C_sf"/>
</dbReference>
<evidence type="ECO:0000256" key="9">
    <source>
        <dbReference type="SAM" id="MobiDB-lite"/>
    </source>
</evidence>
<protein>
    <recommendedName>
        <fullName evidence="4 8">Methionyl-tRNA formyltransferase</fullName>
        <ecNumber evidence="3 8">2.1.2.9</ecNumber>
    </recommendedName>
</protein>
<name>A0A383XRH3_9GAMM</name>
<keyword evidence="5 8" id="KW-0808">Transferase</keyword>
<feature type="binding site" evidence="8">
    <location>
        <begin position="109"/>
        <end position="112"/>
    </location>
    <ligand>
        <name>(6S)-5,6,7,8-tetrahydrofolate</name>
        <dbReference type="ChEBI" id="CHEBI:57453"/>
    </ligand>
</feature>
<dbReference type="HAMAP" id="MF_00182">
    <property type="entry name" value="Formyl_trans"/>
    <property type="match status" value="1"/>
</dbReference>
<dbReference type="RefSeq" id="WP_109721031.1">
    <property type="nucleotide sequence ID" value="NZ_QEQK01000012.1"/>
</dbReference>
<dbReference type="EMBL" id="QEQK01000012">
    <property type="protein sequence ID" value="PWN55227.1"/>
    <property type="molecule type" value="Genomic_DNA"/>
</dbReference>
<dbReference type="SUPFAM" id="SSF50486">
    <property type="entry name" value="FMT C-terminal domain-like"/>
    <property type="match status" value="1"/>
</dbReference>
<dbReference type="InterPro" id="IPR044135">
    <property type="entry name" value="Met-tRNA-FMT_C"/>
</dbReference>
<dbReference type="CDD" id="cd08704">
    <property type="entry name" value="Met_tRNA_FMT_C"/>
    <property type="match status" value="1"/>
</dbReference>
<feature type="domain" description="Formyl transferase N-terminal" evidence="10">
    <location>
        <begin position="1"/>
        <end position="179"/>
    </location>
</feature>
<dbReference type="InterPro" id="IPR005794">
    <property type="entry name" value="Fmt"/>
</dbReference>
<dbReference type="SUPFAM" id="SSF53328">
    <property type="entry name" value="Formyltransferase"/>
    <property type="match status" value="1"/>
</dbReference>
<evidence type="ECO:0000256" key="1">
    <source>
        <dbReference type="ARBA" id="ARBA00002606"/>
    </source>
</evidence>
<comment type="catalytic activity">
    <reaction evidence="7 8">
        <text>L-methionyl-tRNA(fMet) + (6R)-10-formyltetrahydrofolate = N-formyl-L-methionyl-tRNA(fMet) + (6S)-5,6,7,8-tetrahydrofolate + H(+)</text>
        <dbReference type="Rhea" id="RHEA:24380"/>
        <dbReference type="Rhea" id="RHEA-COMP:9952"/>
        <dbReference type="Rhea" id="RHEA-COMP:9953"/>
        <dbReference type="ChEBI" id="CHEBI:15378"/>
        <dbReference type="ChEBI" id="CHEBI:57453"/>
        <dbReference type="ChEBI" id="CHEBI:78530"/>
        <dbReference type="ChEBI" id="CHEBI:78844"/>
        <dbReference type="ChEBI" id="CHEBI:195366"/>
        <dbReference type="EC" id="2.1.2.9"/>
    </reaction>
</comment>
<dbReference type="PANTHER" id="PTHR11138">
    <property type="entry name" value="METHIONYL-TRNA FORMYLTRANSFERASE"/>
    <property type="match status" value="1"/>
</dbReference>
<comment type="function">
    <text evidence="1 8">Attaches a formyl group to the free amino group of methionyl-tRNA(fMet). The formyl group appears to play a dual role in the initiator identity of N-formylmethionyl-tRNA by promoting its recognition by IF2 and preventing the misappropriation of this tRNA by the elongation apparatus.</text>
</comment>
<comment type="similarity">
    <text evidence="2 8">Belongs to the Fmt family.</text>
</comment>
<dbReference type="InterPro" id="IPR002376">
    <property type="entry name" value="Formyl_transf_N"/>
</dbReference>
<evidence type="ECO:0000256" key="3">
    <source>
        <dbReference type="ARBA" id="ARBA00012261"/>
    </source>
</evidence>
<gene>
    <name evidence="8" type="primary">fmt</name>
    <name evidence="12" type="ORF">DEH80_13465</name>
</gene>
<keyword evidence="6 8" id="KW-0648">Protein biosynthesis</keyword>
<dbReference type="NCBIfam" id="TIGR00460">
    <property type="entry name" value="fmt"/>
    <property type="match status" value="1"/>
</dbReference>